<organism evidence="1">
    <name type="scientific">Arundo donax</name>
    <name type="common">Giant reed</name>
    <name type="synonym">Donax arundinaceus</name>
    <dbReference type="NCBI Taxonomy" id="35708"/>
    <lineage>
        <taxon>Eukaryota</taxon>
        <taxon>Viridiplantae</taxon>
        <taxon>Streptophyta</taxon>
        <taxon>Embryophyta</taxon>
        <taxon>Tracheophyta</taxon>
        <taxon>Spermatophyta</taxon>
        <taxon>Magnoliopsida</taxon>
        <taxon>Liliopsida</taxon>
        <taxon>Poales</taxon>
        <taxon>Poaceae</taxon>
        <taxon>PACMAD clade</taxon>
        <taxon>Arundinoideae</taxon>
        <taxon>Arundineae</taxon>
        <taxon>Arundo</taxon>
    </lineage>
</organism>
<dbReference type="EMBL" id="GBRH01277249">
    <property type="protein sequence ID" value="JAD20646.1"/>
    <property type="molecule type" value="Transcribed_RNA"/>
</dbReference>
<reference evidence="1" key="2">
    <citation type="journal article" date="2015" name="Data Brief">
        <title>Shoot transcriptome of the giant reed, Arundo donax.</title>
        <authorList>
            <person name="Barrero R.A."/>
            <person name="Guerrero F.D."/>
            <person name="Moolhuijzen P."/>
            <person name="Goolsby J.A."/>
            <person name="Tidwell J."/>
            <person name="Bellgard S.E."/>
            <person name="Bellgard M.I."/>
        </authorList>
    </citation>
    <scope>NUCLEOTIDE SEQUENCE</scope>
    <source>
        <tissue evidence="1">Shoot tissue taken approximately 20 cm above the soil surface</tissue>
    </source>
</reference>
<protein>
    <submittedName>
        <fullName evidence="1">Uncharacterized protein</fullName>
    </submittedName>
</protein>
<dbReference type="AlphaFoldDB" id="A0A0A8Y318"/>
<evidence type="ECO:0000313" key="1">
    <source>
        <dbReference type="EMBL" id="JAD20646.1"/>
    </source>
</evidence>
<proteinExistence type="predicted"/>
<reference evidence="1" key="1">
    <citation type="submission" date="2014-09" db="EMBL/GenBank/DDBJ databases">
        <authorList>
            <person name="Magalhaes I.L.F."/>
            <person name="Oliveira U."/>
            <person name="Santos F.R."/>
            <person name="Vidigal T.H.D.A."/>
            <person name="Brescovit A.D."/>
            <person name="Santos A.J."/>
        </authorList>
    </citation>
    <scope>NUCLEOTIDE SEQUENCE</scope>
    <source>
        <tissue evidence="1">Shoot tissue taken approximately 20 cm above the soil surface</tissue>
    </source>
</reference>
<sequence length="16" mass="1767">MLKRSVSEEATMSGIK</sequence>
<name>A0A0A8Y318_ARUDO</name>
<accession>A0A0A8Y318</accession>